<dbReference type="Proteomes" id="UP000033423">
    <property type="component" value="Unassembled WGS sequence"/>
</dbReference>
<gene>
    <name evidence="1" type="ORF">MBAV_002007</name>
</gene>
<evidence type="ECO:0000313" key="2">
    <source>
        <dbReference type="Proteomes" id="UP000033423"/>
    </source>
</evidence>
<protein>
    <submittedName>
        <fullName evidence="1">Uncharacterized protein</fullName>
    </submittedName>
</protein>
<accession>A0A0F3GYR4</accession>
<name>A0A0F3GYR4_9BACT</name>
<reference evidence="1 2" key="1">
    <citation type="submission" date="2015-02" db="EMBL/GenBank/DDBJ databases">
        <title>Single-cell genomics of uncultivated deep-branching MTB reveals a conserved set of magnetosome genes.</title>
        <authorList>
            <person name="Kolinko S."/>
            <person name="Richter M."/>
            <person name="Glockner F.O."/>
            <person name="Brachmann A."/>
            <person name="Schuler D."/>
        </authorList>
    </citation>
    <scope>NUCLEOTIDE SEQUENCE [LARGE SCALE GENOMIC DNA]</scope>
    <source>
        <strain evidence="1">TM-1</strain>
    </source>
</reference>
<keyword evidence="2" id="KW-1185">Reference proteome</keyword>
<proteinExistence type="predicted"/>
<sequence>MKKKAKNFYSKVDKHSCRHSVIITISDMINLENVSRQYETQDALTKVSLERWSSSG</sequence>
<comment type="caution">
    <text evidence="1">The sequence shown here is derived from an EMBL/GenBank/DDBJ whole genome shotgun (WGS) entry which is preliminary data.</text>
</comment>
<evidence type="ECO:0000313" key="1">
    <source>
        <dbReference type="EMBL" id="KJU85818.1"/>
    </source>
</evidence>
<organism evidence="1 2">
    <name type="scientific">Candidatus Magnetobacterium bavaricum</name>
    <dbReference type="NCBI Taxonomy" id="29290"/>
    <lineage>
        <taxon>Bacteria</taxon>
        <taxon>Pseudomonadati</taxon>
        <taxon>Nitrospirota</taxon>
        <taxon>Thermodesulfovibrionia</taxon>
        <taxon>Thermodesulfovibrionales</taxon>
        <taxon>Candidatus Magnetobacteriaceae</taxon>
        <taxon>Candidatus Magnetobacterium</taxon>
    </lineage>
</organism>
<dbReference type="AlphaFoldDB" id="A0A0F3GYR4"/>
<dbReference type="EMBL" id="LACI01000852">
    <property type="protein sequence ID" value="KJU85818.1"/>
    <property type="molecule type" value="Genomic_DNA"/>
</dbReference>